<dbReference type="PANTHER" id="PTHR12110">
    <property type="entry name" value="HYDROXYPYRUVATE ISOMERASE"/>
    <property type="match status" value="1"/>
</dbReference>
<protein>
    <recommendedName>
        <fullName evidence="1">Xylose isomerase-like TIM barrel domain-containing protein</fullName>
    </recommendedName>
</protein>
<evidence type="ECO:0000313" key="3">
    <source>
        <dbReference type="Proteomes" id="UP000053820"/>
    </source>
</evidence>
<proteinExistence type="predicted"/>
<accession>A0A0C9W0Q2</accession>
<dbReference type="Gene3D" id="3.20.20.150">
    <property type="entry name" value="Divalent-metal-dependent TIM barrel enzymes"/>
    <property type="match status" value="1"/>
</dbReference>
<keyword evidence="3" id="KW-1185">Reference proteome</keyword>
<evidence type="ECO:0000259" key="1">
    <source>
        <dbReference type="Pfam" id="PF01261"/>
    </source>
</evidence>
<gene>
    <name evidence="2" type="ORF">HYDPIDRAFT_90751</name>
</gene>
<dbReference type="InterPro" id="IPR013022">
    <property type="entry name" value="Xyl_isomerase-like_TIM-brl"/>
</dbReference>
<dbReference type="OrthoDB" id="5360893at2759"/>
<dbReference type="Proteomes" id="UP000053820">
    <property type="component" value="Unassembled WGS sequence"/>
</dbReference>
<evidence type="ECO:0000313" key="2">
    <source>
        <dbReference type="EMBL" id="KIJ64360.1"/>
    </source>
</evidence>
<name>A0A0C9W0Q2_9AGAM</name>
<dbReference type="EMBL" id="KN839847">
    <property type="protein sequence ID" value="KIJ64360.1"/>
    <property type="molecule type" value="Genomic_DNA"/>
</dbReference>
<sequence>MTTPQSLTDILTCYATPSAGMHPCHTLPLKLRAIRDAGFTLVEIAMFDIEGFAAQEHPGYKKMDEGGQGDIETLITVARKVNEICSELGLTILAVHPFEKFEGYKDAGRREDSFERAFTYFKVLKELNCQMMQIGSSDDPSSSPDLDIIARDLRQLADEANAQDPPIRLAYELWAWGAHVNTWEGTWEVCKRVNRPNFGLCLDTWQICARTYMNPDPSKDGSDLFSVSAGAPVVPAMTESLRNLTETFAAPKYREKIFYFQISDGSGPGRVNPAELLQQSKEQGIPPLYQCSTSWRPLPFMDDIYPGSNYGGFLPVLDVIEAVIRTGWRGPWSYEVFYQADMGKDDQEVPKKWTTAAMKSHEHILKALAPLHSANGAQD</sequence>
<dbReference type="InterPro" id="IPR050312">
    <property type="entry name" value="IolE/XylAMocC-like"/>
</dbReference>
<dbReference type="AlphaFoldDB" id="A0A0C9W0Q2"/>
<dbReference type="InterPro" id="IPR036237">
    <property type="entry name" value="Xyl_isomerase-like_sf"/>
</dbReference>
<dbReference type="Pfam" id="PF01261">
    <property type="entry name" value="AP_endonuc_2"/>
    <property type="match status" value="1"/>
</dbReference>
<dbReference type="SUPFAM" id="SSF51658">
    <property type="entry name" value="Xylose isomerase-like"/>
    <property type="match status" value="1"/>
</dbReference>
<dbReference type="HOGENOM" id="CLU_035063_0_2_1"/>
<feature type="domain" description="Xylose isomerase-like TIM barrel" evidence="1">
    <location>
        <begin position="31"/>
        <end position="344"/>
    </location>
</feature>
<organism evidence="2 3">
    <name type="scientific">Hydnomerulius pinastri MD-312</name>
    <dbReference type="NCBI Taxonomy" id="994086"/>
    <lineage>
        <taxon>Eukaryota</taxon>
        <taxon>Fungi</taxon>
        <taxon>Dikarya</taxon>
        <taxon>Basidiomycota</taxon>
        <taxon>Agaricomycotina</taxon>
        <taxon>Agaricomycetes</taxon>
        <taxon>Agaricomycetidae</taxon>
        <taxon>Boletales</taxon>
        <taxon>Boletales incertae sedis</taxon>
        <taxon>Leucogyrophana</taxon>
    </lineage>
</organism>
<dbReference type="PANTHER" id="PTHR12110:SF56">
    <property type="entry name" value="DEHYDRATASE, PUTATIVE (AFU_ORTHOLOGUE AFUA_6G08740)-RELATED"/>
    <property type="match status" value="1"/>
</dbReference>
<reference evidence="2 3" key="1">
    <citation type="submission" date="2014-04" db="EMBL/GenBank/DDBJ databases">
        <title>Evolutionary Origins and Diversification of the Mycorrhizal Mutualists.</title>
        <authorList>
            <consortium name="DOE Joint Genome Institute"/>
            <consortium name="Mycorrhizal Genomics Consortium"/>
            <person name="Kohler A."/>
            <person name="Kuo A."/>
            <person name="Nagy L.G."/>
            <person name="Floudas D."/>
            <person name="Copeland A."/>
            <person name="Barry K.W."/>
            <person name="Cichocki N."/>
            <person name="Veneault-Fourrey C."/>
            <person name="LaButti K."/>
            <person name="Lindquist E.A."/>
            <person name="Lipzen A."/>
            <person name="Lundell T."/>
            <person name="Morin E."/>
            <person name="Murat C."/>
            <person name="Riley R."/>
            <person name="Ohm R."/>
            <person name="Sun H."/>
            <person name="Tunlid A."/>
            <person name="Henrissat B."/>
            <person name="Grigoriev I.V."/>
            <person name="Hibbett D.S."/>
            <person name="Martin F."/>
        </authorList>
    </citation>
    <scope>NUCLEOTIDE SEQUENCE [LARGE SCALE GENOMIC DNA]</scope>
    <source>
        <strain evidence="2 3">MD-312</strain>
    </source>
</reference>